<dbReference type="AlphaFoldDB" id="A0A2G4YMD9"/>
<dbReference type="InterPro" id="IPR029063">
    <property type="entry name" value="SAM-dependent_MTases_sf"/>
</dbReference>
<dbReference type="InParanoid" id="A0A2G4YMD9"/>
<sequence>MSDTNFTGSVPEYYDKGLGPCLFEFYARNITKKVVGYNPGSVVELAAGTGIVSERLSAGLPSGCSLIATDLNLPMLEIAKARMPESATVEFREADAQELPFPDCTFDAAVCQFGIMFFPDKAKSMREAWRVLNHGGHYVFNVWHSWAENPFAQLVHQTVAGFFQGEAPGFYKVPFSYHDVDTISATLVEAGFVDVEAEIVPRKSPIDNLHLFAKSLIFGNPIHDQILDLGGDPDAVVAVLQREITQVIEGDGTMPLKAILFTAKKPEL</sequence>
<dbReference type="PANTHER" id="PTHR43591:SF24">
    <property type="entry name" value="2-METHOXY-6-POLYPRENYL-1,4-BENZOQUINOL METHYLASE, MITOCHONDRIAL"/>
    <property type="match status" value="1"/>
</dbReference>
<dbReference type="Proteomes" id="UP000229730">
    <property type="component" value="Unassembled WGS sequence"/>
</dbReference>
<dbReference type="Pfam" id="PF08241">
    <property type="entry name" value="Methyltransf_11"/>
    <property type="match status" value="1"/>
</dbReference>
<reference evidence="2 3" key="1">
    <citation type="submission" date="2017-10" db="EMBL/GenBank/DDBJ databases">
        <title>Frigbacter circumglobatus gen. nov. sp. nov., isolated from sediment cultured in situ.</title>
        <authorList>
            <person name="Zhao Z."/>
        </authorList>
    </citation>
    <scope>NUCLEOTIDE SEQUENCE [LARGE SCALE GENOMIC DNA]</scope>
    <source>
        <strain evidence="2 3">ZYL</strain>
    </source>
</reference>
<accession>A0A2G4YMD9</accession>
<feature type="domain" description="Methyltransferase type 11" evidence="1">
    <location>
        <begin position="44"/>
        <end position="140"/>
    </location>
</feature>
<dbReference type="SUPFAM" id="SSF53335">
    <property type="entry name" value="S-adenosyl-L-methionine-dependent methyltransferases"/>
    <property type="match status" value="1"/>
</dbReference>
<evidence type="ECO:0000313" key="2">
    <source>
        <dbReference type="EMBL" id="PHZ83482.1"/>
    </source>
</evidence>
<keyword evidence="2" id="KW-0830">Ubiquinone</keyword>
<dbReference type="CDD" id="cd02440">
    <property type="entry name" value="AdoMet_MTases"/>
    <property type="match status" value="1"/>
</dbReference>
<name>A0A2G4YMD9_9PROT</name>
<dbReference type="EMBL" id="PDEM01000033">
    <property type="protein sequence ID" value="PHZ83482.1"/>
    <property type="molecule type" value="Genomic_DNA"/>
</dbReference>
<comment type="caution">
    <text evidence="2">The sequence shown here is derived from an EMBL/GenBank/DDBJ whole genome shotgun (WGS) entry which is preliminary data.</text>
</comment>
<dbReference type="GO" id="GO:0008757">
    <property type="term" value="F:S-adenosylmethionine-dependent methyltransferase activity"/>
    <property type="evidence" value="ECO:0007669"/>
    <property type="project" value="InterPro"/>
</dbReference>
<dbReference type="InterPro" id="IPR013216">
    <property type="entry name" value="Methyltransf_11"/>
</dbReference>
<keyword evidence="3" id="KW-1185">Reference proteome</keyword>
<protein>
    <submittedName>
        <fullName evidence="2">Ubiquinone biosynthesis protein UbiE</fullName>
    </submittedName>
</protein>
<dbReference type="OrthoDB" id="9777830at2"/>
<organism evidence="2 3">
    <name type="scientific">Paremcibacter congregatus</name>
    <dbReference type="NCBI Taxonomy" id="2043170"/>
    <lineage>
        <taxon>Bacteria</taxon>
        <taxon>Pseudomonadati</taxon>
        <taxon>Pseudomonadota</taxon>
        <taxon>Alphaproteobacteria</taxon>
        <taxon>Emcibacterales</taxon>
        <taxon>Emcibacteraceae</taxon>
        <taxon>Paremcibacter</taxon>
    </lineage>
</organism>
<gene>
    <name evidence="2" type="ORF">CRD36_18170</name>
</gene>
<evidence type="ECO:0000259" key="1">
    <source>
        <dbReference type="Pfam" id="PF08241"/>
    </source>
</evidence>
<evidence type="ECO:0000313" key="3">
    <source>
        <dbReference type="Proteomes" id="UP000229730"/>
    </source>
</evidence>
<dbReference type="Gene3D" id="3.40.50.150">
    <property type="entry name" value="Vaccinia Virus protein VP39"/>
    <property type="match status" value="1"/>
</dbReference>
<dbReference type="PANTHER" id="PTHR43591">
    <property type="entry name" value="METHYLTRANSFERASE"/>
    <property type="match status" value="1"/>
</dbReference>
<dbReference type="RefSeq" id="WP_099475375.1">
    <property type="nucleotide sequence ID" value="NZ_CP041025.1"/>
</dbReference>
<proteinExistence type="predicted"/>